<keyword evidence="2" id="KW-1185">Reference proteome</keyword>
<sequence>MKRLTLGIRLYATDLTACIRCGGAIRLRDSWPLNGGGRICPKCVSEAVEAHRLAEAADRVTQS</sequence>
<accession>A0A2T0LXV5</accession>
<comment type="caution">
    <text evidence="1">The sequence shown here is derived from an EMBL/GenBank/DDBJ whole genome shotgun (WGS) entry which is preliminary data.</text>
</comment>
<dbReference type="Proteomes" id="UP000238312">
    <property type="component" value="Unassembled WGS sequence"/>
</dbReference>
<gene>
    <name evidence="1" type="ORF">B0I32_13946</name>
</gene>
<protein>
    <submittedName>
        <fullName evidence="1">Uncharacterized protein</fullName>
    </submittedName>
</protein>
<dbReference type="OrthoDB" id="3541906at2"/>
<name>A0A2T0LXV5_9ACTN</name>
<dbReference type="EMBL" id="PVNG01000039">
    <property type="protein sequence ID" value="PRX48953.1"/>
    <property type="molecule type" value="Genomic_DNA"/>
</dbReference>
<proteinExistence type="predicted"/>
<evidence type="ECO:0000313" key="1">
    <source>
        <dbReference type="EMBL" id="PRX48953.1"/>
    </source>
</evidence>
<reference evidence="1 2" key="1">
    <citation type="submission" date="2018-03" db="EMBL/GenBank/DDBJ databases">
        <title>Genomic Encyclopedia of Type Strains, Phase III (KMG-III): the genomes of soil and plant-associated and newly described type strains.</title>
        <authorList>
            <person name="Whitman W."/>
        </authorList>
    </citation>
    <scope>NUCLEOTIDE SEQUENCE [LARGE SCALE GENOMIC DNA]</scope>
    <source>
        <strain evidence="1 2">CGMCC 4.7104</strain>
    </source>
</reference>
<dbReference type="AlphaFoldDB" id="A0A2T0LXV5"/>
<dbReference type="RefSeq" id="WP_106252806.1">
    <property type="nucleotide sequence ID" value="NZ_PVNG01000039.1"/>
</dbReference>
<organism evidence="1 2">
    <name type="scientific">Nonomuraea fuscirosea</name>
    <dbReference type="NCBI Taxonomy" id="1291556"/>
    <lineage>
        <taxon>Bacteria</taxon>
        <taxon>Bacillati</taxon>
        <taxon>Actinomycetota</taxon>
        <taxon>Actinomycetes</taxon>
        <taxon>Streptosporangiales</taxon>
        <taxon>Streptosporangiaceae</taxon>
        <taxon>Nonomuraea</taxon>
    </lineage>
</organism>
<evidence type="ECO:0000313" key="2">
    <source>
        <dbReference type="Proteomes" id="UP000238312"/>
    </source>
</evidence>